<reference evidence="2" key="1">
    <citation type="submission" date="2018-11" db="EMBL/GenBank/DDBJ databases">
        <authorList>
            <consortium name="Genoscope - CEA"/>
            <person name="William W."/>
        </authorList>
    </citation>
    <scope>NUCLEOTIDE SEQUENCE</scope>
</reference>
<dbReference type="Gramene" id="A07p22490.2_BraZ1">
    <property type="protein sequence ID" value="A07p22490.2_BraZ1.CDS.1"/>
    <property type="gene ID" value="A07g22490.2_BraZ1"/>
</dbReference>
<organism evidence="2">
    <name type="scientific">Brassica campestris</name>
    <name type="common">Field mustard</name>
    <dbReference type="NCBI Taxonomy" id="3711"/>
    <lineage>
        <taxon>Eukaryota</taxon>
        <taxon>Viridiplantae</taxon>
        <taxon>Streptophyta</taxon>
        <taxon>Embryophyta</taxon>
        <taxon>Tracheophyta</taxon>
        <taxon>Spermatophyta</taxon>
        <taxon>Magnoliopsida</taxon>
        <taxon>eudicotyledons</taxon>
        <taxon>Gunneridae</taxon>
        <taxon>Pentapetalae</taxon>
        <taxon>rosids</taxon>
        <taxon>malvids</taxon>
        <taxon>Brassicales</taxon>
        <taxon>Brassicaceae</taxon>
        <taxon>Brassiceae</taxon>
        <taxon>Brassica</taxon>
    </lineage>
</organism>
<accession>A0A3P6AXG5</accession>
<evidence type="ECO:0000313" key="2">
    <source>
        <dbReference type="EMBL" id="VDC98896.1"/>
    </source>
</evidence>
<feature type="non-terminal residue" evidence="2">
    <location>
        <position position="35"/>
    </location>
</feature>
<name>A0A3P6AXG5_BRACM</name>
<dbReference type="Proteomes" id="UP000694005">
    <property type="component" value="Chromosome A07"/>
</dbReference>
<dbReference type="EMBL" id="LR031574">
    <property type="protein sequence ID" value="VDC98896.1"/>
    <property type="molecule type" value="Genomic_DNA"/>
</dbReference>
<dbReference type="AlphaFoldDB" id="A0A3P6AXG5"/>
<gene>
    <name evidence="2" type="ORF">BRAA07T29754Z</name>
    <name evidence="1" type="ORF">BRAPAZ1V2_A07P22490.2</name>
</gene>
<dbReference type="EMBL" id="LS974623">
    <property type="protein sequence ID" value="CAG7902605.1"/>
    <property type="molecule type" value="Genomic_DNA"/>
</dbReference>
<evidence type="ECO:0000313" key="1">
    <source>
        <dbReference type="EMBL" id="CAG7902605.1"/>
    </source>
</evidence>
<sequence length="35" mass="4033">MYVVTPPQRSDLGSNCNLRVYQTWKGSNVSFHLFS</sequence>
<protein>
    <submittedName>
        <fullName evidence="1">Uncharacterized protein</fullName>
    </submittedName>
</protein>
<proteinExistence type="predicted"/>